<protein>
    <submittedName>
        <fullName evidence="1">Uncharacterized protein</fullName>
    </submittedName>
</protein>
<sequence>MYIIIEIIYYSKLFRWMIAFDQKKHFCPIYPKNYCDFEDDSLKDI</sequence>
<gene>
    <name evidence="1" type="ORF">BDD43_3143</name>
</gene>
<proteinExistence type="predicted"/>
<keyword evidence="2" id="KW-1185">Reference proteome</keyword>
<reference evidence="1 2" key="1">
    <citation type="submission" date="2018-10" db="EMBL/GenBank/DDBJ databases">
        <title>Genomic Encyclopedia of Archaeal and Bacterial Type Strains, Phase II (KMG-II): from individual species to whole genera.</title>
        <authorList>
            <person name="Goeker M."/>
        </authorList>
    </citation>
    <scope>NUCLEOTIDE SEQUENCE [LARGE SCALE GENOMIC DNA]</scope>
    <source>
        <strain evidence="1 2">DSM 18602</strain>
    </source>
</reference>
<name>A0A495J1V6_9SPHI</name>
<evidence type="ECO:0000313" key="2">
    <source>
        <dbReference type="Proteomes" id="UP000268007"/>
    </source>
</evidence>
<dbReference type="EMBL" id="RBKU01000001">
    <property type="protein sequence ID" value="RKR82945.1"/>
    <property type="molecule type" value="Genomic_DNA"/>
</dbReference>
<organism evidence="1 2">
    <name type="scientific">Mucilaginibacter gracilis</name>
    <dbReference type="NCBI Taxonomy" id="423350"/>
    <lineage>
        <taxon>Bacteria</taxon>
        <taxon>Pseudomonadati</taxon>
        <taxon>Bacteroidota</taxon>
        <taxon>Sphingobacteriia</taxon>
        <taxon>Sphingobacteriales</taxon>
        <taxon>Sphingobacteriaceae</taxon>
        <taxon>Mucilaginibacter</taxon>
    </lineage>
</organism>
<accession>A0A495J1V6</accession>
<dbReference type="Proteomes" id="UP000268007">
    <property type="component" value="Unassembled WGS sequence"/>
</dbReference>
<comment type="caution">
    <text evidence="1">The sequence shown here is derived from an EMBL/GenBank/DDBJ whole genome shotgun (WGS) entry which is preliminary data.</text>
</comment>
<evidence type="ECO:0000313" key="1">
    <source>
        <dbReference type="EMBL" id="RKR82945.1"/>
    </source>
</evidence>
<dbReference type="AlphaFoldDB" id="A0A495J1V6"/>